<dbReference type="PANTHER" id="PTHR32309">
    <property type="entry name" value="TYROSINE-PROTEIN KINASE"/>
    <property type="match status" value="1"/>
</dbReference>
<sequence>MEFNEALRRTIGGHWRLLVLLVVLPMVVAAAVGLPGSSPYVSKARVQASATLPTTDVQANAMLSRVRAVVTSGSIVNAALQKADITNRSAAAVAHRTKVSRLGGSAVFTIKVTDREPRTAEKLAGALSEELVAFFNGSGNLLTTELLDRQATLQDERVRVAGQLPDADSAAESGRLTAQLGALDQQLLDVQAALRAAQADGLGDRTASLLSSAGDAVAVPPLTGVDLALAGAIGLVAGLLTVTLLEVFRPHVAGRYAFGRELAAPVLGRLSKAPRGANGSVDRPVIDDGTVVALRRAAARAQSETIVLTGPGPQSRLAVLAEVFQDRMAAATADPPAQVPATDVHNGRYADGNGAGGRVRTLTREQVRQAVTTPDTFVSAGPAPPVRVRALHQVDDASDSTRHALVAVEPELAPYAELRRVQNLMATTGWPLIGILGDGTGGLRARTRSERA</sequence>
<evidence type="ECO:0000313" key="2">
    <source>
        <dbReference type="EMBL" id="MDT7841635.1"/>
    </source>
</evidence>
<evidence type="ECO:0000313" key="3">
    <source>
        <dbReference type="Proteomes" id="UP001257948"/>
    </source>
</evidence>
<evidence type="ECO:0008006" key="4">
    <source>
        <dbReference type="Google" id="ProtNLM"/>
    </source>
</evidence>
<accession>A0ABU3LQZ1</accession>
<dbReference type="InterPro" id="IPR050445">
    <property type="entry name" value="Bact_polysacc_biosynth/exp"/>
</dbReference>
<dbReference type="Proteomes" id="UP001257948">
    <property type="component" value="Unassembled WGS sequence"/>
</dbReference>
<dbReference type="PANTHER" id="PTHR32309:SF31">
    <property type="entry name" value="CAPSULAR EXOPOLYSACCHARIDE FAMILY"/>
    <property type="match status" value="1"/>
</dbReference>
<comment type="caution">
    <text evidence="2">The sequence shown here is derived from an EMBL/GenBank/DDBJ whole genome shotgun (WGS) entry which is preliminary data.</text>
</comment>
<dbReference type="EMBL" id="JAVTLL010000007">
    <property type="protein sequence ID" value="MDT7841635.1"/>
    <property type="molecule type" value="Genomic_DNA"/>
</dbReference>
<dbReference type="RefSeq" id="WP_314200703.1">
    <property type="nucleotide sequence ID" value="NZ_JAVTLL010000007.1"/>
</dbReference>
<proteinExistence type="predicted"/>
<keyword evidence="3" id="KW-1185">Reference proteome</keyword>
<reference evidence="3" key="1">
    <citation type="submission" date="2023-07" db="EMBL/GenBank/DDBJ databases">
        <title>Draft genome sequence of the endophytic actinobacterium Streptomyces justiciae WPN32, a potential antibiotic producer.</title>
        <authorList>
            <person name="Yasawong M."/>
            <person name="Pana W."/>
            <person name="Ganta P."/>
            <person name="Santapan N."/>
            <person name="Songngamsuk T."/>
            <person name="Phatcharaharikarn M."/>
            <person name="Kerdtoob S."/>
            <person name="Nantapong N."/>
        </authorList>
    </citation>
    <scope>NUCLEOTIDE SEQUENCE [LARGE SCALE GENOMIC DNA]</scope>
    <source>
        <strain evidence="3">WPN32</strain>
    </source>
</reference>
<organism evidence="2 3">
    <name type="scientific">Streptomyces justiciae</name>
    <dbReference type="NCBI Taxonomy" id="2780140"/>
    <lineage>
        <taxon>Bacteria</taxon>
        <taxon>Bacillati</taxon>
        <taxon>Actinomycetota</taxon>
        <taxon>Actinomycetes</taxon>
        <taxon>Kitasatosporales</taxon>
        <taxon>Streptomycetaceae</taxon>
        <taxon>Streptomyces</taxon>
    </lineage>
</organism>
<evidence type="ECO:0000256" key="1">
    <source>
        <dbReference type="SAM" id="MobiDB-lite"/>
    </source>
</evidence>
<protein>
    <recommendedName>
        <fullName evidence="4">Polysaccharide chain length determinant N-terminal domain-containing protein</fullName>
    </recommendedName>
</protein>
<gene>
    <name evidence="2" type="ORF">RQC66_12920</name>
</gene>
<name>A0ABU3LQZ1_9ACTN</name>
<feature type="region of interest" description="Disordered" evidence="1">
    <location>
        <begin position="332"/>
        <end position="357"/>
    </location>
</feature>